<dbReference type="OrthoDB" id="9797976at2"/>
<sequence length="231" mass="24332">MVILGAIVNAISIVFGARAGTTFGHLLKDNTRKGIMTAVALVVIFIGVQGALETENLIVMVLSLVVGTIIGEIVDFDGKFNHLALKLQEKVTSNSDASTFQEAFVSASLFVVVGAMAIIGSLQSGLFLDHSTMYAKSILDFVFVFVISSTLGIGAAFAAIPLLIYESGLSLLSASIAPLLGEMVTTEIGAVGSLLIMGLGFNLLQITDIKVMNISPSMFIPIILISIFNLF</sequence>
<proteinExistence type="predicted"/>
<dbReference type="InterPro" id="IPR007563">
    <property type="entry name" value="DUF554"/>
</dbReference>
<organism evidence="2 3">
    <name type="scientific">Aerococcus viridans</name>
    <dbReference type="NCBI Taxonomy" id="1377"/>
    <lineage>
        <taxon>Bacteria</taxon>
        <taxon>Bacillati</taxon>
        <taxon>Bacillota</taxon>
        <taxon>Bacilli</taxon>
        <taxon>Lactobacillales</taxon>
        <taxon>Aerococcaceae</taxon>
        <taxon>Aerococcus</taxon>
    </lineage>
</organism>
<keyword evidence="1" id="KW-0472">Membrane</keyword>
<reference evidence="2 3" key="1">
    <citation type="submission" date="2017-09" db="EMBL/GenBank/DDBJ databases">
        <title>Bacterial strain isolated from the female urinary microbiota.</title>
        <authorList>
            <person name="Thomas-White K."/>
            <person name="Kumar N."/>
            <person name="Forster S."/>
            <person name="Putonti C."/>
            <person name="Lawley T."/>
            <person name="Wolfe A.J."/>
        </authorList>
    </citation>
    <scope>NUCLEOTIDE SEQUENCE [LARGE SCALE GENOMIC DNA]</scope>
    <source>
        <strain evidence="2 3">UMB0240</strain>
    </source>
</reference>
<evidence type="ECO:0000313" key="3">
    <source>
        <dbReference type="Proteomes" id="UP000235701"/>
    </source>
</evidence>
<feature type="transmembrane region" description="Helical" evidence="1">
    <location>
        <begin position="103"/>
        <end position="126"/>
    </location>
</feature>
<feature type="transmembrane region" description="Helical" evidence="1">
    <location>
        <begin position="138"/>
        <end position="164"/>
    </location>
</feature>
<feature type="transmembrane region" description="Helical" evidence="1">
    <location>
        <begin position="57"/>
        <end position="74"/>
    </location>
</feature>
<feature type="transmembrane region" description="Helical" evidence="1">
    <location>
        <begin position="184"/>
        <end position="204"/>
    </location>
</feature>
<evidence type="ECO:0000313" key="2">
    <source>
        <dbReference type="EMBL" id="PMC80198.1"/>
    </source>
</evidence>
<keyword evidence="1" id="KW-1133">Transmembrane helix</keyword>
<protein>
    <submittedName>
        <fullName evidence="2">DUF554 domain-containing protein</fullName>
    </submittedName>
</protein>
<keyword evidence="3" id="KW-1185">Reference proteome</keyword>
<dbReference type="Proteomes" id="UP000235701">
    <property type="component" value="Unassembled WGS sequence"/>
</dbReference>
<feature type="transmembrane region" description="Helical" evidence="1">
    <location>
        <begin position="211"/>
        <end position="230"/>
    </location>
</feature>
<dbReference type="PANTHER" id="PTHR36111">
    <property type="entry name" value="INNER MEMBRANE PROTEIN-RELATED"/>
    <property type="match status" value="1"/>
</dbReference>
<dbReference type="EMBL" id="PNHQ01000004">
    <property type="protein sequence ID" value="PMC80198.1"/>
    <property type="molecule type" value="Genomic_DNA"/>
</dbReference>
<accession>A0A2N6UF47</accession>
<name>A0A2N6UF47_9LACT</name>
<dbReference type="AlphaFoldDB" id="A0A2N6UF47"/>
<gene>
    <name evidence="2" type="ORF">CJ191_02310</name>
</gene>
<comment type="caution">
    <text evidence="2">The sequence shown here is derived from an EMBL/GenBank/DDBJ whole genome shotgun (WGS) entry which is preliminary data.</text>
</comment>
<dbReference type="PANTHER" id="PTHR36111:SF2">
    <property type="entry name" value="INNER MEMBRANE PROTEIN"/>
    <property type="match status" value="1"/>
</dbReference>
<evidence type="ECO:0000256" key="1">
    <source>
        <dbReference type="SAM" id="Phobius"/>
    </source>
</evidence>
<dbReference type="Pfam" id="PF04474">
    <property type="entry name" value="DUF554"/>
    <property type="match status" value="1"/>
</dbReference>
<dbReference type="RefSeq" id="WP_102198869.1">
    <property type="nucleotide sequence ID" value="NZ_PNHQ01000004.1"/>
</dbReference>
<keyword evidence="1" id="KW-0812">Transmembrane</keyword>
<feature type="transmembrane region" description="Helical" evidence="1">
    <location>
        <begin position="35"/>
        <end position="52"/>
    </location>
</feature>